<proteinExistence type="predicted"/>
<evidence type="ECO:0000256" key="1">
    <source>
        <dbReference type="SAM" id="Phobius"/>
    </source>
</evidence>
<feature type="transmembrane region" description="Helical" evidence="1">
    <location>
        <begin position="12"/>
        <end position="37"/>
    </location>
</feature>
<name>W7INR3_9PSEU</name>
<keyword evidence="3" id="KW-1185">Reference proteome</keyword>
<feature type="transmembrane region" description="Helical" evidence="1">
    <location>
        <begin position="114"/>
        <end position="135"/>
    </location>
</feature>
<reference evidence="2 3" key="1">
    <citation type="journal article" date="2014" name="Genome Announc.">
        <title>Draft Genome Sequence of the Antitrypanosomally Active Sponge-Associated Bacterium Actinokineospora sp. Strain EG49.</title>
        <authorList>
            <person name="Harjes J."/>
            <person name="Ryu T."/>
            <person name="Abdelmohsen U.R."/>
            <person name="Moitinho-Silva L."/>
            <person name="Horn H."/>
            <person name="Ravasi T."/>
            <person name="Hentschel U."/>
        </authorList>
    </citation>
    <scope>NUCLEOTIDE SEQUENCE [LARGE SCALE GENOMIC DNA]</scope>
    <source>
        <strain evidence="2 3">EG49</strain>
    </source>
</reference>
<feature type="transmembrane region" description="Helical" evidence="1">
    <location>
        <begin position="49"/>
        <end position="76"/>
    </location>
</feature>
<keyword evidence="1" id="KW-1133">Transmembrane helix</keyword>
<organism evidence="2 3">
    <name type="scientific">Actinokineospora spheciospongiae</name>
    <dbReference type="NCBI Taxonomy" id="909613"/>
    <lineage>
        <taxon>Bacteria</taxon>
        <taxon>Bacillati</taxon>
        <taxon>Actinomycetota</taxon>
        <taxon>Actinomycetes</taxon>
        <taxon>Pseudonocardiales</taxon>
        <taxon>Pseudonocardiaceae</taxon>
        <taxon>Actinokineospora</taxon>
    </lineage>
</organism>
<comment type="caution">
    <text evidence="2">The sequence shown here is derived from an EMBL/GenBank/DDBJ whole genome shotgun (WGS) entry which is preliminary data.</text>
</comment>
<evidence type="ECO:0000313" key="2">
    <source>
        <dbReference type="EMBL" id="EWC62540.1"/>
    </source>
</evidence>
<keyword evidence="1" id="KW-0812">Transmembrane</keyword>
<dbReference type="AlphaFoldDB" id="W7INR3"/>
<dbReference type="EMBL" id="AYXG01000076">
    <property type="protein sequence ID" value="EWC62540.1"/>
    <property type="molecule type" value="Genomic_DNA"/>
</dbReference>
<keyword evidence="1" id="KW-0472">Membrane</keyword>
<feature type="transmembrane region" description="Helical" evidence="1">
    <location>
        <begin position="83"/>
        <end position="108"/>
    </location>
</feature>
<sequence>MPHPGYQPQPSGITAVLAVVFGFLCLGASAWSIVLLVQPLVGGCGESCFYGPVGVALVTEVVSSLLILIGAILLLARKTAGAILLAVGGFIVVVQAGIGVVMALTYGVMPLVPILGLLVALAMVVCALLPPTFAYTRKRVATGYRPY</sequence>
<evidence type="ECO:0000313" key="3">
    <source>
        <dbReference type="Proteomes" id="UP000019277"/>
    </source>
</evidence>
<dbReference type="RefSeq" id="WP_035281139.1">
    <property type="nucleotide sequence ID" value="NZ_AYXG01000076.1"/>
</dbReference>
<protein>
    <submittedName>
        <fullName evidence="2">Uncharacterized protein</fullName>
    </submittedName>
</protein>
<gene>
    <name evidence="2" type="ORF">UO65_2130</name>
</gene>
<accession>W7INR3</accession>
<dbReference type="Proteomes" id="UP000019277">
    <property type="component" value="Unassembled WGS sequence"/>
</dbReference>